<protein>
    <submittedName>
        <fullName evidence="1">Uncharacterized protein</fullName>
    </submittedName>
</protein>
<sequence length="164" mass="18970">MLVYFKYCLLDAVNSSNGFKMTMDWECFQYGLSIPVAQPVVARLQPCSSKVLHGCSRAALIEETIVFHRSHSIKFERGGVYMIDYLIITRFGRDSEAFRNFPRGFYARHERLPVSSHSQQKQEEKERALLLSNRINRIRVAQLNFSREAYAEPEDNKASSKHSC</sequence>
<keyword evidence="2" id="KW-1185">Reference proteome</keyword>
<dbReference type="Proteomes" id="UP000499080">
    <property type="component" value="Unassembled WGS sequence"/>
</dbReference>
<name>A0A4Y2IK93_ARAVE</name>
<evidence type="ECO:0000313" key="2">
    <source>
        <dbReference type="Proteomes" id="UP000499080"/>
    </source>
</evidence>
<accession>A0A4Y2IK93</accession>
<reference evidence="1 2" key="1">
    <citation type="journal article" date="2019" name="Sci. Rep.">
        <title>Orb-weaving spider Araneus ventricosus genome elucidates the spidroin gene catalogue.</title>
        <authorList>
            <person name="Kono N."/>
            <person name="Nakamura H."/>
            <person name="Ohtoshi R."/>
            <person name="Moran D.A.P."/>
            <person name="Shinohara A."/>
            <person name="Yoshida Y."/>
            <person name="Fujiwara M."/>
            <person name="Mori M."/>
            <person name="Tomita M."/>
            <person name="Arakawa K."/>
        </authorList>
    </citation>
    <scope>NUCLEOTIDE SEQUENCE [LARGE SCALE GENOMIC DNA]</scope>
</reference>
<dbReference type="AlphaFoldDB" id="A0A4Y2IK93"/>
<evidence type="ECO:0000313" key="1">
    <source>
        <dbReference type="EMBL" id="GBM78241.1"/>
    </source>
</evidence>
<gene>
    <name evidence="1" type="ORF">AVEN_273327_1</name>
</gene>
<organism evidence="1 2">
    <name type="scientific">Araneus ventricosus</name>
    <name type="common">Orbweaver spider</name>
    <name type="synonym">Epeira ventricosa</name>
    <dbReference type="NCBI Taxonomy" id="182803"/>
    <lineage>
        <taxon>Eukaryota</taxon>
        <taxon>Metazoa</taxon>
        <taxon>Ecdysozoa</taxon>
        <taxon>Arthropoda</taxon>
        <taxon>Chelicerata</taxon>
        <taxon>Arachnida</taxon>
        <taxon>Araneae</taxon>
        <taxon>Araneomorphae</taxon>
        <taxon>Entelegynae</taxon>
        <taxon>Araneoidea</taxon>
        <taxon>Araneidae</taxon>
        <taxon>Araneus</taxon>
    </lineage>
</organism>
<dbReference type="EMBL" id="BGPR01002742">
    <property type="protein sequence ID" value="GBM78241.1"/>
    <property type="molecule type" value="Genomic_DNA"/>
</dbReference>
<comment type="caution">
    <text evidence="1">The sequence shown here is derived from an EMBL/GenBank/DDBJ whole genome shotgun (WGS) entry which is preliminary data.</text>
</comment>
<proteinExistence type="predicted"/>